<organism evidence="2 3">
    <name type="scientific">Duganella zoogloeoides</name>
    <dbReference type="NCBI Taxonomy" id="75659"/>
    <lineage>
        <taxon>Bacteria</taxon>
        <taxon>Pseudomonadati</taxon>
        <taxon>Pseudomonadota</taxon>
        <taxon>Betaproteobacteria</taxon>
        <taxon>Burkholderiales</taxon>
        <taxon>Oxalobacteraceae</taxon>
        <taxon>Telluria group</taxon>
        <taxon>Duganella</taxon>
    </lineage>
</organism>
<evidence type="ECO:0000256" key="1">
    <source>
        <dbReference type="SAM" id="MobiDB-lite"/>
    </source>
</evidence>
<evidence type="ECO:0000313" key="3">
    <source>
        <dbReference type="Proteomes" id="UP001326110"/>
    </source>
</evidence>
<dbReference type="EMBL" id="CP140152">
    <property type="protein sequence ID" value="WQH05479.1"/>
    <property type="molecule type" value="Genomic_DNA"/>
</dbReference>
<dbReference type="GeneID" id="43164707"/>
<dbReference type="InterPro" id="IPR043737">
    <property type="entry name" value="DUF5682"/>
</dbReference>
<proteinExistence type="predicted"/>
<dbReference type="Proteomes" id="UP001326110">
    <property type="component" value="Chromosome"/>
</dbReference>
<gene>
    <name evidence="2" type="ORF">SR858_03830</name>
</gene>
<accession>A0ABZ0Y1H0</accession>
<evidence type="ECO:0000313" key="2">
    <source>
        <dbReference type="EMBL" id="WQH05479.1"/>
    </source>
</evidence>
<reference evidence="2 3" key="1">
    <citation type="submission" date="2023-11" db="EMBL/GenBank/DDBJ databases">
        <title>MicrobeMod: A computational toolkit for identifying prokaryotic methylation and restriction-modification with nanopore sequencing.</title>
        <authorList>
            <person name="Crits-Christoph A."/>
            <person name="Kang S.C."/>
            <person name="Lee H."/>
            <person name="Ostrov N."/>
        </authorList>
    </citation>
    <scope>NUCLEOTIDE SEQUENCE [LARGE SCALE GENOMIC DNA]</scope>
    <source>
        <strain evidence="2 3">ATCC 25935</strain>
    </source>
</reference>
<dbReference type="Pfam" id="PF18934">
    <property type="entry name" value="DUF5682"/>
    <property type="match status" value="1"/>
</dbReference>
<name>A0ABZ0Y1H0_9BURK</name>
<protein>
    <submittedName>
        <fullName evidence="2">DUF5682 family protein</fullName>
    </submittedName>
</protein>
<dbReference type="RefSeq" id="WP_019923064.1">
    <property type="nucleotide sequence ID" value="NZ_CP140152.1"/>
</dbReference>
<keyword evidence="3" id="KW-1185">Reference proteome</keyword>
<sequence>MAIAPAPALAALAPLSIDGVHFAPIRHHSPACALAVQALIREVRPAAVLIEGPDDFDTLLPLLLDAATRPPVAILAQATAPTGRDDPDAARSVFYPFCDYSPEWVALHEGRAAGAQLAFIDCPWRPDDASYDRNDSDDDEDIGNLMSERYLAHSDYLKALAARTGCRDQDELWDHLFELRDGAALRDWRQLFADVHAYCAMARNDYEPAVLEAEGSLPRERHMAAHLRAWRARVDGPIVVVTGGFHTTALQRMLHAPETAPAVRDSGAGKRLGSWLIRYSFDRLDALSGYASGMPSPAYYQRVWESANATADGPLLADVAANCLTGLARISRELGLSEQISTAGVQAAVVQAVRLADLRGHAGPGRQDLLDAVRSCFIKGAIDDGTTGMAADIHRYLGGSKIGDIPPSAGSPPLLEDARRTAAHMRINLGDSTARTVRLDLYRKDRHRARSRFLHLMAYLDTGLARWQSGPDFIGGSSLELLMEEWRVAWSPLVEARLIEYSPLGATLHAVAMARLRRDQAALAAQGQGRSASAAVSLLTRACVIGLHQQLPSLLQLVADLLDEDSNAASVITCSHRLLLLWRGREPLGLQEHPQLRALLLQAWNTALYLVPQLAQAKPEDEAAAIGHLRTLRTLHGALRQLADDPAAGDPAAGDPAAGAPAAESPAAGIPVADGPAAGDPAVSAPAAGITVTGIPAASAPAPRHTSIWQRQLQALTTAIDGAPGVRSAAAATLFIDGAWTDTELAAMLQASFGPGALPGDAVRALAGLMAVAPELLLTQAGLRAQVSAIVAGWDEQTFIAFLPDLRQAFTLLKPQETAHLAEALAGTQQLTLAETHYAATEADLLAGVALQARLAASVAHDGLAAWLTTEATS</sequence>
<feature type="region of interest" description="Disordered" evidence="1">
    <location>
        <begin position="644"/>
        <end position="675"/>
    </location>
</feature>